<dbReference type="InterPro" id="IPR011039">
    <property type="entry name" value="TFIIF_interaction"/>
</dbReference>
<evidence type="ECO:0000259" key="8">
    <source>
        <dbReference type="Pfam" id="PF17683"/>
    </source>
</evidence>
<evidence type="ECO:0000256" key="4">
    <source>
        <dbReference type="ARBA" id="ARBA00023125"/>
    </source>
</evidence>
<dbReference type="SUPFAM" id="SSF50916">
    <property type="entry name" value="Rap30/74 interaction domains"/>
    <property type="match status" value="1"/>
</dbReference>
<dbReference type="InterPro" id="IPR040504">
    <property type="entry name" value="TFIIF_beta_N"/>
</dbReference>
<evidence type="ECO:0008006" key="10">
    <source>
        <dbReference type="Google" id="ProtNLM"/>
    </source>
</evidence>
<dbReference type="InterPro" id="IPR040450">
    <property type="entry name" value="TFIIF_beta_HTH"/>
</dbReference>
<keyword evidence="4" id="KW-0238">DNA-binding</keyword>
<comment type="similarity">
    <text evidence="2">Belongs to the TFIIF beta subunit family.</text>
</comment>
<evidence type="ECO:0000256" key="6">
    <source>
        <dbReference type="ARBA" id="ARBA00023242"/>
    </source>
</evidence>
<dbReference type="InterPro" id="IPR036388">
    <property type="entry name" value="WH-like_DNA-bd_sf"/>
</dbReference>
<evidence type="ECO:0000256" key="1">
    <source>
        <dbReference type="ARBA" id="ARBA00004123"/>
    </source>
</evidence>
<evidence type="ECO:0000256" key="3">
    <source>
        <dbReference type="ARBA" id="ARBA00023015"/>
    </source>
</evidence>
<name>A0A7S3VG17_9STRA</name>
<dbReference type="AlphaFoldDB" id="A0A7S3VG17"/>
<evidence type="ECO:0000256" key="5">
    <source>
        <dbReference type="ARBA" id="ARBA00023163"/>
    </source>
</evidence>
<keyword evidence="5" id="KW-0804">Transcription</keyword>
<dbReference type="GO" id="GO:0006367">
    <property type="term" value="P:transcription initiation at RNA polymerase II promoter"/>
    <property type="evidence" value="ECO:0007669"/>
    <property type="project" value="InterPro"/>
</dbReference>
<organism evidence="9">
    <name type="scientific">Chaetoceros debilis</name>
    <dbReference type="NCBI Taxonomy" id="122233"/>
    <lineage>
        <taxon>Eukaryota</taxon>
        <taxon>Sar</taxon>
        <taxon>Stramenopiles</taxon>
        <taxon>Ochrophyta</taxon>
        <taxon>Bacillariophyta</taxon>
        <taxon>Coscinodiscophyceae</taxon>
        <taxon>Chaetocerotophycidae</taxon>
        <taxon>Chaetocerotales</taxon>
        <taxon>Chaetocerotaceae</taxon>
        <taxon>Chaetoceros</taxon>
    </lineage>
</organism>
<dbReference type="Gene3D" id="1.10.10.10">
    <property type="entry name" value="Winged helix-like DNA-binding domain superfamily/Winged helix DNA-binding domain"/>
    <property type="match status" value="1"/>
</dbReference>
<sequence>MASQRKPGLSIATYGKIDITNEPKQLWLARLPPKLATLWDEAPAGTLLGHLTFTKGDSQPKHQQRQKVKKAIPQRLEINVPEDLAKDYPELPLDYSLTNLTTKIPTLHPYTRQNNGSVSLHGKISRSCNLQMERTHRYRQTCKTRLLNTVAGKDKRHVKPVQNADLSLVNMGSLGSGFGSTVASFGKKMIDAQKDIANASLTQNKKRKFDETQSVRSILFELFSQQQYWSVKELRAASGGRAEKEIRAELTQIAEFKRTGEFKGQWELKKDFASTKEGDGTKSG</sequence>
<evidence type="ECO:0000313" key="9">
    <source>
        <dbReference type="EMBL" id="CAE0478701.1"/>
    </source>
</evidence>
<comment type="subcellular location">
    <subcellularLocation>
        <location evidence="1">Nucleus</location>
    </subcellularLocation>
</comment>
<evidence type="ECO:0000259" key="7">
    <source>
        <dbReference type="Pfam" id="PF02270"/>
    </source>
</evidence>
<dbReference type="EMBL" id="HBIO01030748">
    <property type="protein sequence ID" value="CAE0478701.1"/>
    <property type="molecule type" value="Transcribed_RNA"/>
</dbReference>
<protein>
    <recommendedName>
        <fullName evidence="10">Transcription initiation factor IIF subunit beta</fullName>
    </recommendedName>
</protein>
<dbReference type="PANTHER" id="PTHR10445">
    <property type="entry name" value="GENERAL TRANSCRIPTION FACTOR IIF SUBUNIT 2"/>
    <property type="match status" value="1"/>
</dbReference>
<dbReference type="InterPro" id="IPR036390">
    <property type="entry name" value="WH_DNA-bd_sf"/>
</dbReference>
<feature type="domain" description="TFIIF beta subunit HTH" evidence="7">
    <location>
        <begin position="212"/>
        <end position="272"/>
    </location>
</feature>
<dbReference type="SUPFAM" id="SSF46785">
    <property type="entry name" value="Winged helix' DNA-binding domain"/>
    <property type="match status" value="1"/>
</dbReference>
<accession>A0A7S3VG17</accession>
<dbReference type="PANTHER" id="PTHR10445:SF0">
    <property type="entry name" value="GENERAL TRANSCRIPTION FACTOR IIF SUBUNIT 2"/>
    <property type="match status" value="1"/>
</dbReference>
<feature type="domain" description="TFIIF beta subunit N-terminal" evidence="8">
    <location>
        <begin position="24"/>
        <end position="142"/>
    </location>
</feature>
<dbReference type="GO" id="GO:0005674">
    <property type="term" value="C:transcription factor TFIIF complex"/>
    <property type="evidence" value="ECO:0007669"/>
    <property type="project" value="InterPro"/>
</dbReference>
<keyword evidence="3" id="KW-0805">Transcription regulation</keyword>
<keyword evidence="6" id="KW-0539">Nucleus</keyword>
<dbReference type="Pfam" id="PF02270">
    <property type="entry name" value="TFIIF_beta"/>
    <property type="match status" value="1"/>
</dbReference>
<dbReference type="InterPro" id="IPR003196">
    <property type="entry name" value="TFIIF_beta"/>
</dbReference>
<evidence type="ECO:0000256" key="2">
    <source>
        <dbReference type="ARBA" id="ARBA00009543"/>
    </source>
</evidence>
<proteinExistence type="inferred from homology"/>
<dbReference type="Pfam" id="PF17683">
    <property type="entry name" value="TFIIF_beta_N"/>
    <property type="match status" value="1"/>
</dbReference>
<gene>
    <name evidence="9" type="ORF">CDEB00056_LOCUS23554</name>
</gene>
<dbReference type="GO" id="GO:0003677">
    <property type="term" value="F:DNA binding"/>
    <property type="evidence" value="ECO:0007669"/>
    <property type="project" value="UniProtKB-KW"/>
</dbReference>
<reference evidence="9" key="1">
    <citation type="submission" date="2021-01" db="EMBL/GenBank/DDBJ databases">
        <authorList>
            <person name="Corre E."/>
            <person name="Pelletier E."/>
            <person name="Niang G."/>
            <person name="Scheremetjew M."/>
            <person name="Finn R."/>
            <person name="Kale V."/>
            <person name="Holt S."/>
            <person name="Cochrane G."/>
            <person name="Meng A."/>
            <person name="Brown T."/>
            <person name="Cohen L."/>
        </authorList>
    </citation>
    <scope>NUCLEOTIDE SEQUENCE</scope>
    <source>
        <strain evidence="9">MM31A-1</strain>
    </source>
</reference>